<dbReference type="InterPro" id="IPR027417">
    <property type="entry name" value="P-loop_NTPase"/>
</dbReference>
<dbReference type="SUPFAM" id="SSF52540">
    <property type="entry name" value="P-loop containing nucleoside triphosphate hydrolases"/>
    <property type="match status" value="1"/>
</dbReference>
<evidence type="ECO:0000313" key="1">
    <source>
        <dbReference type="EMBL" id="BAQ67305.1"/>
    </source>
</evidence>
<dbReference type="KEGG" id="rsu:NHU_00134"/>
<dbReference type="Pfam" id="PF03567">
    <property type="entry name" value="Sulfotransfer_2"/>
    <property type="match status" value="1"/>
</dbReference>
<dbReference type="GO" id="GO:0008146">
    <property type="term" value="F:sulfotransferase activity"/>
    <property type="evidence" value="ECO:0007669"/>
    <property type="project" value="InterPro"/>
</dbReference>
<evidence type="ECO:0008006" key="3">
    <source>
        <dbReference type="Google" id="ProtNLM"/>
    </source>
</evidence>
<sequence length="253" mass="28398">MSPIVFLHIPKTAGQGIHAALETLVGDPGRVSPVRVHTQCRAGSQMPPGYDLYSGHIDWTEIDTLPPDRFAFTVLRDPRERIASFYFFLLKEARALSPEALARPENTGKRAVLELSADDYFFGGTPGWQTFVRDHYDNFYTAYLATRRMRGRQRLRGLSEAERLDRARQGAAALQGIYEVDRLQRLEQDLSARFGRPVALAGRVVNAGEHVRGERRWPKLLARFESDASAARLAEFTSLDDALMADLLSSYGS</sequence>
<dbReference type="eggNOG" id="ENOG5032VRI">
    <property type="taxonomic scope" value="Bacteria"/>
</dbReference>
<reference evidence="1 2" key="1">
    <citation type="submission" date="2015-02" db="EMBL/GenBank/DDBJ databases">
        <title>Genome sequene of Rhodovulum sulfidophilum DSM 2351.</title>
        <authorList>
            <person name="Nagao N."/>
        </authorList>
    </citation>
    <scope>NUCLEOTIDE SEQUENCE [LARGE SCALE GENOMIC DNA]</scope>
    <source>
        <strain evidence="1 2">DSM 2351</strain>
    </source>
</reference>
<proteinExistence type="predicted"/>
<evidence type="ECO:0000313" key="2">
    <source>
        <dbReference type="Proteomes" id="UP000064912"/>
    </source>
</evidence>
<name>A0A0D6AXG1_RHOSU</name>
<gene>
    <name evidence="1" type="ORF">NHU_00134</name>
</gene>
<dbReference type="GO" id="GO:0016020">
    <property type="term" value="C:membrane"/>
    <property type="evidence" value="ECO:0007669"/>
    <property type="project" value="InterPro"/>
</dbReference>
<organism evidence="1 2">
    <name type="scientific">Rhodovulum sulfidophilum</name>
    <name type="common">Rhodobacter sulfidophilus</name>
    <dbReference type="NCBI Taxonomy" id="35806"/>
    <lineage>
        <taxon>Bacteria</taxon>
        <taxon>Pseudomonadati</taxon>
        <taxon>Pseudomonadota</taxon>
        <taxon>Alphaproteobacteria</taxon>
        <taxon>Rhodobacterales</taxon>
        <taxon>Paracoccaceae</taxon>
        <taxon>Rhodovulum</taxon>
    </lineage>
</organism>
<dbReference type="Gene3D" id="3.40.50.300">
    <property type="entry name" value="P-loop containing nucleotide triphosphate hydrolases"/>
    <property type="match status" value="1"/>
</dbReference>
<dbReference type="InterPro" id="IPR005331">
    <property type="entry name" value="Sulfotransferase"/>
</dbReference>
<dbReference type="Proteomes" id="UP000064912">
    <property type="component" value="Chromosome"/>
</dbReference>
<protein>
    <recommendedName>
        <fullName evidence="3">Sulfotransferase family protein</fullName>
    </recommendedName>
</protein>
<dbReference type="AlphaFoldDB" id="A0A0D6AXG1"/>
<dbReference type="EMBL" id="AP014800">
    <property type="protein sequence ID" value="BAQ67305.1"/>
    <property type="molecule type" value="Genomic_DNA"/>
</dbReference>
<dbReference type="PATRIC" id="fig|35806.4.peg.133"/>
<accession>A0A0D6AXG1</accession>